<dbReference type="InterPro" id="IPR019594">
    <property type="entry name" value="Glu/Gly-bd"/>
</dbReference>
<dbReference type="SMART" id="SM00918">
    <property type="entry name" value="Lig_chan-Glu_bd"/>
    <property type="match status" value="1"/>
</dbReference>
<keyword evidence="3" id="KW-0812">Transmembrane</keyword>
<evidence type="ECO:0000256" key="7">
    <source>
        <dbReference type="ARBA" id="ARBA00023170"/>
    </source>
</evidence>
<dbReference type="EMBL" id="MH324924">
    <property type="protein sequence ID" value="QBB73023.1"/>
    <property type="molecule type" value="mRNA"/>
</dbReference>
<keyword evidence="9" id="KW-1071">Ligand-gated ion channel</keyword>
<keyword evidence="6" id="KW-0472">Membrane</keyword>
<proteinExistence type="evidence at transcript level"/>
<dbReference type="Pfam" id="PF10613">
    <property type="entry name" value="Lig_chan-Glu_bd"/>
    <property type="match status" value="1"/>
</dbReference>
<dbReference type="InterPro" id="IPR028082">
    <property type="entry name" value="Peripla_BP_I"/>
</dbReference>
<dbReference type="SUPFAM" id="SSF53850">
    <property type="entry name" value="Periplasmic binding protein-like II"/>
    <property type="match status" value="1"/>
</dbReference>
<evidence type="ECO:0000256" key="1">
    <source>
        <dbReference type="ARBA" id="ARBA00004141"/>
    </source>
</evidence>
<gene>
    <name evidence="12" type="primary">IR8</name>
</gene>
<evidence type="ECO:0000256" key="2">
    <source>
        <dbReference type="ARBA" id="ARBA00022448"/>
    </source>
</evidence>
<dbReference type="PANTHER" id="PTHR18966">
    <property type="entry name" value="IONOTROPIC GLUTAMATE RECEPTOR"/>
    <property type="match status" value="1"/>
</dbReference>
<dbReference type="GO" id="GO:0016020">
    <property type="term" value="C:membrane"/>
    <property type="evidence" value="ECO:0007669"/>
    <property type="project" value="UniProtKB-SubCell"/>
</dbReference>
<evidence type="ECO:0000313" key="12">
    <source>
        <dbReference type="EMBL" id="QBB73023.1"/>
    </source>
</evidence>
<accession>A0A411HR94</accession>
<evidence type="ECO:0000256" key="10">
    <source>
        <dbReference type="ARBA" id="ARBA00023303"/>
    </source>
</evidence>
<evidence type="ECO:0000256" key="5">
    <source>
        <dbReference type="ARBA" id="ARBA00023065"/>
    </source>
</evidence>
<keyword evidence="2" id="KW-0813">Transport</keyword>
<evidence type="ECO:0000256" key="9">
    <source>
        <dbReference type="ARBA" id="ARBA00023286"/>
    </source>
</evidence>
<dbReference type="Gene3D" id="3.40.190.10">
    <property type="entry name" value="Periplasmic binding protein-like II"/>
    <property type="match status" value="1"/>
</dbReference>
<evidence type="ECO:0000256" key="8">
    <source>
        <dbReference type="ARBA" id="ARBA00023180"/>
    </source>
</evidence>
<protein>
    <submittedName>
        <fullName evidence="12">Ionotropic receptor</fullName>
    </submittedName>
</protein>
<feature type="domain" description="Ionotropic glutamate receptor L-glutamate and glycine-binding" evidence="11">
    <location>
        <begin position="419"/>
        <end position="480"/>
    </location>
</feature>
<keyword evidence="5" id="KW-0406">Ion transport</keyword>
<dbReference type="GO" id="GO:0015276">
    <property type="term" value="F:ligand-gated monoatomic ion channel activity"/>
    <property type="evidence" value="ECO:0007669"/>
    <property type="project" value="InterPro"/>
</dbReference>
<dbReference type="Pfam" id="PF01094">
    <property type="entry name" value="ANF_receptor"/>
    <property type="match status" value="1"/>
</dbReference>
<evidence type="ECO:0000256" key="4">
    <source>
        <dbReference type="ARBA" id="ARBA00022989"/>
    </source>
</evidence>
<organism evidence="12">
    <name type="scientific">Protaetia brevitarsis</name>
    <name type="common">White-spotted flower chafer beetle</name>
    <name type="synonym">Liocola brevitarsis</name>
    <dbReference type="NCBI Taxonomy" id="348688"/>
    <lineage>
        <taxon>Eukaryota</taxon>
        <taxon>Metazoa</taxon>
        <taxon>Ecdysozoa</taxon>
        <taxon>Arthropoda</taxon>
        <taxon>Hexapoda</taxon>
        <taxon>Insecta</taxon>
        <taxon>Pterygota</taxon>
        <taxon>Neoptera</taxon>
        <taxon>Endopterygota</taxon>
        <taxon>Coleoptera</taxon>
        <taxon>Polyphaga</taxon>
        <taxon>Scarabaeiformia</taxon>
        <taxon>Scarabaeidae</taxon>
        <taxon>Cetoniinae</taxon>
        <taxon>Protaetia</taxon>
        <taxon>Liocola</taxon>
    </lineage>
</organism>
<dbReference type="InterPro" id="IPR015683">
    <property type="entry name" value="Ionotropic_Glu_rcpt"/>
</dbReference>
<evidence type="ECO:0000256" key="3">
    <source>
        <dbReference type="ARBA" id="ARBA00022692"/>
    </source>
</evidence>
<keyword evidence="4" id="KW-1133">Transmembrane helix</keyword>
<reference evidence="12" key="1">
    <citation type="submission" date="2018-05" db="EMBL/GenBank/DDBJ databases">
        <title>Identification and expression analysis of candidate chemosensory receptors in the white-spotted flower chafer, Protaetia brevitarsis.</title>
        <authorList>
            <person name="Zhang T."/>
        </authorList>
    </citation>
    <scope>NUCLEOTIDE SEQUENCE</scope>
</reference>
<dbReference type="FunFam" id="3.40.190.10:FF:000210">
    <property type="entry name" value="Glutamate receptor ionotropic, kainate 1"/>
    <property type="match status" value="1"/>
</dbReference>
<dbReference type="Gene3D" id="3.40.50.2300">
    <property type="match status" value="2"/>
</dbReference>
<evidence type="ECO:0000259" key="11">
    <source>
        <dbReference type="SMART" id="SM00918"/>
    </source>
</evidence>
<dbReference type="InterPro" id="IPR001828">
    <property type="entry name" value="ANF_lig-bd_rcpt"/>
</dbReference>
<keyword evidence="10" id="KW-0407">Ion channel</keyword>
<comment type="subcellular location">
    <subcellularLocation>
        <location evidence="1">Membrane</location>
        <topology evidence="1">Multi-pass membrane protein</topology>
    </subcellularLocation>
</comment>
<keyword evidence="8" id="KW-0325">Glycoprotein</keyword>
<sequence>MNIFTIFAFIICSFNLIYTLSVNLGIIHSQDVDPLNPTVLKRVDRYYMRQGKSPQVDFIETIVTDILSANSTLCELTAEGIIGLIGPTYQTLAPILQSICANLEIPYVEYTWKPSGEPQNMTINFFPESNLMAKGFAALVASMNWKSFTVLYETTESLAKLRDVLKINVPRELPMIFKQIHPDEDYRVVFKQIKNYTENTIIIDCELDRVIPILQQAKEVGMLEYHNKYFLANLDAHTLDFSDLSTTANITTISLLNTTLPILRHATKDWSDGRKSRIKPEEVKVEQAILHDAAYFFMRRYYELRVVDREVGFTPESLLCDKKNILQHGFRMYHYMLSKSEELGESLTAPIRFDASGRRIDFNLYGVEIIEGKKEVIVDWNPSMGDEVNFRRNFTQQLQAAVENLRKVKVIVAARLGAPYVLKKTSENGDNATVEGFAYDLIKEIADDMNFTFEFKLYDEYGKYNPATKTWNGLIKALLDRSAHLAICDLTITEARRSVVDFTLPFMNLDICRRQHLASKTQRCR</sequence>
<name>A0A411HR94_PROBE</name>
<dbReference type="SUPFAM" id="SSF53822">
    <property type="entry name" value="Periplasmic binding protein-like I"/>
    <property type="match status" value="1"/>
</dbReference>
<dbReference type="AlphaFoldDB" id="A0A411HR94"/>
<keyword evidence="7 12" id="KW-0675">Receptor</keyword>
<evidence type="ECO:0000256" key="6">
    <source>
        <dbReference type="ARBA" id="ARBA00023136"/>
    </source>
</evidence>